<protein>
    <submittedName>
        <fullName evidence="2">Uncharacterized protein</fullName>
    </submittedName>
</protein>
<reference evidence="2 3" key="1">
    <citation type="submission" date="2020-08" db="EMBL/GenBank/DDBJ databases">
        <title>Genomic Encyclopedia of Archaeal and Bacterial Type Strains, Phase II (KMG-II): from individual species to whole genera.</title>
        <authorList>
            <person name="Goeker M."/>
        </authorList>
    </citation>
    <scope>NUCLEOTIDE SEQUENCE [LARGE SCALE GENOMIC DNA]</scope>
    <source>
        <strain evidence="2 3">DSM 23288</strain>
    </source>
</reference>
<keyword evidence="3" id="KW-1185">Reference proteome</keyword>
<evidence type="ECO:0000313" key="3">
    <source>
        <dbReference type="Proteomes" id="UP000585272"/>
    </source>
</evidence>
<dbReference type="AlphaFoldDB" id="A0A840IGQ1"/>
<feature type="region of interest" description="Disordered" evidence="1">
    <location>
        <begin position="18"/>
        <end position="69"/>
    </location>
</feature>
<sequence length="296" mass="29919">MALACGSAAGALAPAAVAEEPPLPGPPPGAGAGFPLPPASGPMAPTPPAGPPGSIAPASGRPALADGSGRVSAGGRLTLRIACRASGQARLDVTALGSAPLARARYRCRGGRAAAQLRLARAVVPRLARLSPAVGRVTLQERGAAARVSVALGAAGRSTSPGFWSDGGLQCASPGPRQTYLVGPNFTVSPATSISVRPWIATYTSAGGWRWLGLNGGASRWLQLTATPAGVAQWLQPTGALNPWTWGPITAPPSGSVSAIGLFEVIYWYGGRPTYVWKYTHSFVGSQPAGAFCAFP</sequence>
<evidence type="ECO:0000256" key="1">
    <source>
        <dbReference type="SAM" id="MobiDB-lite"/>
    </source>
</evidence>
<organism evidence="2 3">
    <name type="scientific">Conexibacter arvalis</name>
    <dbReference type="NCBI Taxonomy" id="912552"/>
    <lineage>
        <taxon>Bacteria</taxon>
        <taxon>Bacillati</taxon>
        <taxon>Actinomycetota</taxon>
        <taxon>Thermoleophilia</taxon>
        <taxon>Solirubrobacterales</taxon>
        <taxon>Conexibacteraceae</taxon>
        <taxon>Conexibacter</taxon>
    </lineage>
</organism>
<comment type="caution">
    <text evidence="2">The sequence shown here is derived from an EMBL/GenBank/DDBJ whole genome shotgun (WGS) entry which is preliminary data.</text>
</comment>
<name>A0A840IGQ1_9ACTN</name>
<gene>
    <name evidence="2" type="ORF">BDZ31_003557</name>
</gene>
<dbReference type="Proteomes" id="UP000585272">
    <property type="component" value="Unassembled WGS sequence"/>
</dbReference>
<dbReference type="EMBL" id="JACHNU010000005">
    <property type="protein sequence ID" value="MBB4663956.1"/>
    <property type="molecule type" value="Genomic_DNA"/>
</dbReference>
<proteinExistence type="predicted"/>
<feature type="compositionally biased region" description="Low complexity" evidence="1">
    <location>
        <begin position="52"/>
        <end position="63"/>
    </location>
</feature>
<feature type="compositionally biased region" description="Pro residues" evidence="1">
    <location>
        <begin position="21"/>
        <end position="51"/>
    </location>
</feature>
<evidence type="ECO:0000313" key="2">
    <source>
        <dbReference type="EMBL" id="MBB4663956.1"/>
    </source>
</evidence>
<accession>A0A840IGQ1</accession>